<proteinExistence type="predicted"/>
<evidence type="ECO:0000256" key="3">
    <source>
        <dbReference type="PROSITE-ProRule" id="PRU00221"/>
    </source>
</evidence>
<dbReference type="SUPFAM" id="SSF50978">
    <property type="entry name" value="WD40 repeat-like"/>
    <property type="match status" value="1"/>
</dbReference>
<accession>A0A9P5U2Q8</accession>
<dbReference type="InterPro" id="IPR036322">
    <property type="entry name" value="WD40_repeat_dom_sf"/>
</dbReference>
<dbReference type="OrthoDB" id="163438at2759"/>
<feature type="non-terminal residue" evidence="5">
    <location>
        <position position="1"/>
    </location>
</feature>
<dbReference type="PROSITE" id="PS50082">
    <property type="entry name" value="WD_REPEATS_2"/>
    <property type="match status" value="5"/>
</dbReference>
<dbReference type="InterPro" id="IPR019775">
    <property type="entry name" value="WD40_repeat_CS"/>
</dbReference>
<dbReference type="AlphaFoldDB" id="A0A9P5U2Q8"/>
<dbReference type="InterPro" id="IPR001680">
    <property type="entry name" value="WD40_rpt"/>
</dbReference>
<dbReference type="SMART" id="SM00320">
    <property type="entry name" value="WD40"/>
    <property type="match status" value="5"/>
</dbReference>
<dbReference type="PANTHER" id="PTHR44129">
    <property type="entry name" value="WD REPEAT-CONTAINING PROTEIN POP1"/>
    <property type="match status" value="1"/>
</dbReference>
<dbReference type="Gene3D" id="2.130.10.10">
    <property type="entry name" value="YVTN repeat-like/Quinoprotein amine dehydrogenase"/>
    <property type="match status" value="3"/>
</dbReference>
<name>A0A9P5U2Q8_9AGAR</name>
<dbReference type="InterPro" id="IPR015943">
    <property type="entry name" value="WD40/YVTN_repeat-like_dom_sf"/>
</dbReference>
<dbReference type="InterPro" id="IPR050349">
    <property type="entry name" value="WD_LIS1/nudF_dynein_reg"/>
</dbReference>
<protein>
    <recommendedName>
        <fullName evidence="4">Nephrocystin 3-like N-terminal domain-containing protein</fullName>
    </recommendedName>
</protein>
<dbReference type="PROSITE" id="PS00678">
    <property type="entry name" value="WD_REPEATS_1"/>
    <property type="match status" value="4"/>
</dbReference>
<keyword evidence="6" id="KW-1185">Reference proteome</keyword>
<dbReference type="InterPro" id="IPR027417">
    <property type="entry name" value="P-loop_NTPase"/>
</dbReference>
<dbReference type="Gene3D" id="3.40.50.300">
    <property type="entry name" value="P-loop containing nucleotide triphosphate hydrolases"/>
    <property type="match status" value="1"/>
</dbReference>
<evidence type="ECO:0000313" key="6">
    <source>
        <dbReference type="Proteomes" id="UP000772434"/>
    </source>
</evidence>
<evidence type="ECO:0000259" key="4">
    <source>
        <dbReference type="Pfam" id="PF24883"/>
    </source>
</evidence>
<dbReference type="InterPro" id="IPR020472">
    <property type="entry name" value="WD40_PAC1"/>
</dbReference>
<feature type="repeat" description="WD" evidence="3">
    <location>
        <begin position="712"/>
        <end position="753"/>
    </location>
</feature>
<dbReference type="SUPFAM" id="SSF52540">
    <property type="entry name" value="P-loop containing nucleoside triphosphate hydrolases"/>
    <property type="match status" value="1"/>
</dbReference>
<dbReference type="InterPro" id="IPR056884">
    <property type="entry name" value="NPHP3-like_N"/>
</dbReference>
<feature type="repeat" description="WD" evidence="3">
    <location>
        <begin position="755"/>
        <end position="796"/>
    </location>
</feature>
<keyword evidence="2" id="KW-0677">Repeat</keyword>
<dbReference type="CDD" id="cd00200">
    <property type="entry name" value="WD40"/>
    <property type="match status" value="1"/>
</dbReference>
<dbReference type="Pfam" id="PF24883">
    <property type="entry name" value="NPHP3_N"/>
    <property type="match status" value="1"/>
</dbReference>
<reference evidence="5" key="1">
    <citation type="submission" date="2020-11" db="EMBL/GenBank/DDBJ databases">
        <authorList>
            <consortium name="DOE Joint Genome Institute"/>
            <person name="Ahrendt S."/>
            <person name="Riley R."/>
            <person name="Andreopoulos W."/>
            <person name="Labutti K."/>
            <person name="Pangilinan J."/>
            <person name="Ruiz-Duenas F.J."/>
            <person name="Barrasa J.M."/>
            <person name="Sanchez-Garcia M."/>
            <person name="Camarero S."/>
            <person name="Miyauchi S."/>
            <person name="Serrano A."/>
            <person name="Linde D."/>
            <person name="Babiker R."/>
            <person name="Drula E."/>
            <person name="Ayuso-Fernandez I."/>
            <person name="Pacheco R."/>
            <person name="Padilla G."/>
            <person name="Ferreira P."/>
            <person name="Barriuso J."/>
            <person name="Kellner H."/>
            <person name="Castanera R."/>
            <person name="Alfaro M."/>
            <person name="Ramirez L."/>
            <person name="Pisabarro A.G."/>
            <person name="Kuo A."/>
            <person name="Tritt A."/>
            <person name="Lipzen A."/>
            <person name="He G."/>
            <person name="Yan M."/>
            <person name="Ng V."/>
            <person name="Cullen D."/>
            <person name="Martin F."/>
            <person name="Rosso M.-N."/>
            <person name="Henrissat B."/>
            <person name="Hibbett D."/>
            <person name="Martinez A.T."/>
            <person name="Grigoriev I.V."/>
        </authorList>
    </citation>
    <scope>NUCLEOTIDE SEQUENCE</scope>
    <source>
        <strain evidence="5">AH 40177</strain>
    </source>
</reference>
<feature type="domain" description="Nephrocystin 3-like N-terminal" evidence="4">
    <location>
        <begin position="19"/>
        <end position="189"/>
    </location>
</feature>
<dbReference type="EMBL" id="JADNRY010000138">
    <property type="protein sequence ID" value="KAF9063797.1"/>
    <property type="molecule type" value="Genomic_DNA"/>
</dbReference>
<feature type="repeat" description="WD" evidence="3">
    <location>
        <begin position="583"/>
        <end position="624"/>
    </location>
</feature>
<sequence length="810" mass="89472">ELIFVQGAGINGNKVCLPNTRQKILKEISDWAWKEDSKMSKTFLLCGEAGTGKSAIAHTVAQRLQNDGFLVAFFAFDRSLLMSRTPSNALSTIAYTLGVGDAHFKEGLIRAFEEDPSVSSGESIQRKWEKLIVAPAQRVDSTKHVAIILDALDESGPQEPDGPRDSLLSVLIAGENDLPSNFRVFTTSRLENDVIVYVEKFINVHSSLRIQKMNNLEGAEDDIYKFVVGKMSKGGGLGILDNTECRALAAKAEGYFQWASTVCKALSGGGKGGLSVSARFKEFISTAPGNHKDLAPLDSLYQSILTECFDCQNREAMKAYKNVMALVLAMFEPLTKSSLKNFELRGRQDHSITANEGGTVNAVLNFLGSLFTGVDEPNIPIKPVHTSIRDFLLDETRSGVFVVNIVQGHTTLARGSLEVMMMKLHFNMCSLESSYVFNSQVMDMKNKLAQGIHHEVEYASCFWDEHVGQAPLESSLTVLVEKFLKQSSIFWLEVLSLLHKVHLALRAVANIKKYLQIVDQIQQFVRIFGQAITDSTPHLYLSAIPFIPRESILQQLYGKYGRKSAVVLRVWDVESWEAIGQPLTSHTGQVNSVAFSPDGRLFASGSDDRSVQVWDAETRQAVGKPMRGHTSCVNSVAFSPDSRKIVSASDDKSIWIWDIENQEALGGPLKGHTREVTSVAFSPEGRHIVSGSYDMSVRMWDAQTGKAVGAPMRGHNDWVKSVAFSPDSRWIVSASNDRSVLLWDVERRKEVGSPMKGHTACVNSIAFSSDGRWIVSCSEDKSIRVWDVQHRKMTGTPLQGHVSNVNSVAF</sequence>
<feature type="repeat" description="WD" evidence="3">
    <location>
        <begin position="626"/>
        <end position="667"/>
    </location>
</feature>
<dbReference type="Proteomes" id="UP000772434">
    <property type="component" value="Unassembled WGS sequence"/>
</dbReference>
<gene>
    <name evidence="5" type="ORF">BDP27DRAFT_1231520</name>
</gene>
<evidence type="ECO:0000256" key="2">
    <source>
        <dbReference type="ARBA" id="ARBA00022737"/>
    </source>
</evidence>
<dbReference type="PROSITE" id="PS50294">
    <property type="entry name" value="WD_REPEATS_REGION"/>
    <property type="match status" value="5"/>
</dbReference>
<evidence type="ECO:0000313" key="5">
    <source>
        <dbReference type="EMBL" id="KAF9063797.1"/>
    </source>
</evidence>
<dbReference type="Pfam" id="PF00400">
    <property type="entry name" value="WD40"/>
    <property type="match status" value="5"/>
</dbReference>
<comment type="caution">
    <text evidence="5">The sequence shown here is derived from an EMBL/GenBank/DDBJ whole genome shotgun (WGS) entry which is preliminary data.</text>
</comment>
<organism evidence="5 6">
    <name type="scientific">Rhodocollybia butyracea</name>
    <dbReference type="NCBI Taxonomy" id="206335"/>
    <lineage>
        <taxon>Eukaryota</taxon>
        <taxon>Fungi</taxon>
        <taxon>Dikarya</taxon>
        <taxon>Basidiomycota</taxon>
        <taxon>Agaricomycotina</taxon>
        <taxon>Agaricomycetes</taxon>
        <taxon>Agaricomycetidae</taxon>
        <taxon>Agaricales</taxon>
        <taxon>Marasmiineae</taxon>
        <taxon>Omphalotaceae</taxon>
        <taxon>Rhodocollybia</taxon>
    </lineage>
</organism>
<keyword evidence="1 3" id="KW-0853">WD repeat</keyword>
<feature type="repeat" description="WD" evidence="3">
    <location>
        <begin position="669"/>
        <end position="710"/>
    </location>
</feature>
<evidence type="ECO:0000256" key="1">
    <source>
        <dbReference type="ARBA" id="ARBA00022574"/>
    </source>
</evidence>
<dbReference type="PRINTS" id="PR00320">
    <property type="entry name" value="GPROTEINBRPT"/>
</dbReference>